<keyword evidence="2" id="KW-1185">Reference proteome</keyword>
<reference evidence="1" key="1">
    <citation type="submission" date="2021-06" db="EMBL/GenBank/DDBJ databases">
        <authorList>
            <person name="Kallberg Y."/>
            <person name="Tangrot J."/>
            <person name="Rosling A."/>
        </authorList>
    </citation>
    <scope>NUCLEOTIDE SEQUENCE</scope>
    <source>
        <strain evidence="1">AU212A</strain>
    </source>
</reference>
<comment type="caution">
    <text evidence="1">The sequence shown here is derived from an EMBL/GenBank/DDBJ whole genome shotgun (WGS) entry which is preliminary data.</text>
</comment>
<dbReference type="EMBL" id="CAJVPM010001023">
    <property type="protein sequence ID" value="CAG8457758.1"/>
    <property type="molecule type" value="Genomic_DNA"/>
</dbReference>
<dbReference type="Proteomes" id="UP000789860">
    <property type="component" value="Unassembled WGS sequence"/>
</dbReference>
<gene>
    <name evidence="1" type="ORF">SCALOS_LOCUS1477</name>
</gene>
<accession>A0ACA9K7X5</accession>
<name>A0ACA9K7X5_9GLOM</name>
<protein>
    <submittedName>
        <fullName evidence="1">2460_t:CDS:1</fullName>
    </submittedName>
</protein>
<evidence type="ECO:0000313" key="1">
    <source>
        <dbReference type="EMBL" id="CAG8457758.1"/>
    </source>
</evidence>
<proteinExistence type="predicted"/>
<sequence length="148" mass="17265">MNKVPYESFKSNEELKKTEIEVLVSEEEAYAISAILRFEIKQKDTTFNCIQNKEVYQQDPDVKINKRKEIVSKKSSNSEKRNVIEKNMKTNPTSLHEIKNKAETVEKRKFELVNKSPNEIKNDISSELEEKKLVPTNQSLIEIDGEKF</sequence>
<organism evidence="1 2">
    <name type="scientific">Scutellospora calospora</name>
    <dbReference type="NCBI Taxonomy" id="85575"/>
    <lineage>
        <taxon>Eukaryota</taxon>
        <taxon>Fungi</taxon>
        <taxon>Fungi incertae sedis</taxon>
        <taxon>Mucoromycota</taxon>
        <taxon>Glomeromycotina</taxon>
        <taxon>Glomeromycetes</taxon>
        <taxon>Diversisporales</taxon>
        <taxon>Gigasporaceae</taxon>
        <taxon>Scutellospora</taxon>
    </lineage>
</organism>
<evidence type="ECO:0000313" key="2">
    <source>
        <dbReference type="Proteomes" id="UP000789860"/>
    </source>
</evidence>